<keyword evidence="3" id="KW-1185">Reference proteome</keyword>
<reference evidence="2" key="1">
    <citation type="submission" date="2022-08" db="UniProtKB">
        <authorList>
            <consortium name="EnsemblMetazoa"/>
        </authorList>
    </citation>
    <scope>IDENTIFICATION</scope>
    <source>
        <strain evidence="2">05x7-T-G4-1.051#20</strain>
    </source>
</reference>
<feature type="compositionally biased region" description="Pro residues" evidence="1">
    <location>
        <begin position="64"/>
        <end position="73"/>
    </location>
</feature>
<dbReference type="EnsemblMetazoa" id="G12797.1">
    <property type="protein sequence ID" value="G12797.1:cds"/>
    <property type="gene ID" value="G12797"/>
</dbReference>
<evidence type="ECO:0000256" key="1">
    <source>
        <dbReference type="SAM" id="MobiDB-lite"/>
    </source>
</evidence>
<feature type="compositionally biased region" description="Polar residues" evidence="1">
    <location>
        <begin position="98"/>
        <end position="107"/>
    </location>
</feature>
<evidence type="ECO:0000313" key="2">
    <source>
        <dbReference type="EnsemblMetazoa" id="G12797.1:cds"/>
    </source>
</evidence>
<sequence length="153" mass="17512">PPRPPPYVSDVPPPVVPRDYHSRQQEDSEPPPPIPPRRKFNNLNGDAHAERPKTLDMGPRNRPRLPPPPPLPTPQRNDTNTNEYPTQWIEKSELDTPYYSTRSSLSPGHTPPHITHHTTLLDIDVDGQSNDSTRPLLRQNAKHIFEFGQEMLY</sequence>
<dbReference type="AlphaFoldDB" id="A0A8W8I7S7"/>
<dbReference type="Proteomes" id="UP000005408">
    <property type="component" value="Unassembled WGS sequence"/>
</dbReference>
<proteinExistence type="predicted"/>
<organism evidence="2 3">
    <name type="scientific">Magallana gigas</name>
    <name type="common">Pacific oyster</name>
    <name type="synonym">Crassostrea gigas</name>
    <dbReference type="NCBI Taxonomy" id="29159"/>
    <lineage>
        <taxon>Eukaryota</taxon>
        <taxon>Metazoa</taxon>
        <taxon>Spiralia</taxon>
        <taxon>Lophotrochozoa</taxon>
        <taxon>Mollusca</taxon>
        <taxon>Bivalvia</taxon>
        <taxon>Autobranchia</taxon>
        <taxon>Pteriomorphia</taxon>
        <taxon>Ostreida</taxon>
        <taxon>Ostreoidea</taxon>
        <taxon>Ostreidae</taxon>
        <taxon>Magallana</taxon>
    </lineage>
</organism>
<accession>A0A8W8I7S7</accession>
<feature type="region of interest" description="Disordered" evidence="1">
    <location>
        <begin position="1"/>
        <end position="111"/>
    </location>
</feature>
<feature type="compositionally biased region" description="Pro residues" evidence="1">
    <location>
        <begin position="1"/>
        <end position="16"/>
    </location>
</feature>
<protein>
    <submittedName>
        <fullName evidence="2">Uncharacterized protein</fullName>
    </submittedName>
</protein>
<evidence type="ECO:0000313" key="3">
    <source>
        <dbReference type="Proteomes" id="UP000005408"/>
    </source>
</evidence>
<name>A0A8W8I7S7_MAGGI</name>